<gene>
    <name evidence="2" type="ORF">SAMN05877842_103241</name>
</gene>
<proteinExistence type="predicted"/>
<evidence type="ECO:0008006" key="4">
    <source>
        <dbReference type="Google" id="ProtNLM"/>
    </source>
</evidence>
<dbReference type="RefSeq" id="WP_097148872.1">
    <property type="nucleotide sequence ID" value="NZ_OBQC01000003.1"/>
</dbReference>
<protein>
    <recommendedName>
        <fullName evidence="4">Glucosamine 6-phosphate synthetase</fullName>
    </recommendedName>
</protein>
<keyword evidence="1" id="KW-0812">Transmembrane</keyword>
<accession>A0A285U6N2</accession>
<dbReference type="EMBL" id="OBQC01000003">
    <property type="protein sequence ID" value="SOC37492.1"/>
    <property type="molecule type" value="Genomic_DNA"/>
</dbReference>
<sequence length="132" mass="15701">MQNVSKRTILWIVPILIIVIFWYFYGPKEEITDNEYITYIKEEKLLHSNKTIGEAFANYCEEGKWVYFKTQREQHVVEFKGTCPQNNELKSVNLQFVVENDQTGYELNVLLLDNIQQTSEQRDHYLTNVFSP</sequence>
<name>A0A285U6N2_9BACL</name>
<feature type="transmembrane region" description="Helical" evidence="1">
    <location>
        <begin position="9"/>
        <end position="25"/>
    </location>
</feature>
<evidence type="ECO:0000313" key="2">
    <source>
        <dbReference type="EMBL" id="SOC37492.1"/>
    </source>
</evidence>
<keyword evidence="3" id="KW-1185">Reference proteome</keyword>
<dbReference type="OrthoDB" id="2453589at2"/>
<dbReference type="Proteomes" id="UP000219252">
    <property type="component" value="Unassembled WGS sequence"/>
</dbReference>
<evidence type="ECO:0000256" key="1">
    <source>
        <dbReference type="SAM" id="Phobius"/>
    </source>
</evidence>
<reference evidence="3" key="1">
    <citation type="submission" date="2017-08" db="EMBL/GenBank/DDBJ databases">
        <authorList>
            <person name="Varghese N."/>
            <person name="Submissions S."/>
        </authorList>
    </citation>
    <scope>NUCLEOTIDE SEQUENCE [LARGE SCALE GENOMIC DNA]</scope>
    <source>
        <strain evidence="3">JC23</strain>
    </source>
</reference>
<dbReference type="AlphaFoldDB" id="A0A285U6N2"/>
<keyword evidence="1" id="KW-0472">Membrane</keyword>
<evidence type="ECO:0000313" key="3">
    <source>
        <dbReference type="Proteomes" id="UP000219252"/>
    </source>
</evidence>
<organism evidence="2 3">
    <name type="scientific">Ureibacillus acetophenoni</name>
    <dbReference type="NCBI Taxonomy" id="614649"/>
    <lineage>
        <taxon>Bacteria</taxon>
        <taxon>Bacillati</taxon>
        <taxon>Bacillota</taxon>
        <taxon>Bacilli</taxon>
        <taxon>Bacillales</taxon>
        <taxon>Caryophanaceae</taxon>
        <taxon>Ureibacillus</taxon>
    </lineage>
</organism>
<keyword evidence="1" id="KW-1133">Transmembrane helix</keyword>